<keyword evidence="18" id="KW-0143">Chaperone</keyword>
<accession>A0A401RFG8</accession>
<dbReference type="SMART" id="SM00035">
    <property type="entry name" value="CLa"/>
    <property type="match status" value="1"/>
</dbReference>
<evidence type="ECO:0000259" key="24">
    <source>
        <dbReference type="SMART" id="SM00030"/>
    </source>
</evidence>
<dbReference type="GO" id="GO:0005634">
    <property type="term" value="C:nucleus"/>
    <property type="evidence" value="ECO:0007669"/>
    <property type="project" value="UniProtKB-SubCell"/>
</dbReference>
<dbReference type="AlphaFoldDB" id="A0A401RFG8"/>
<keyword evidence="14" id="KW-0496">Mitochondrion</keyword>
<evidence type="ECO:0000256" key="16">
    <source>
        <dbReference type="ARBA" id="ARBA00023157"/>
    </source>
</evidence>
<keyword evidence="11 23" id="KW-0732">Signal</keyword>
<dbReference type="InterPro" id="IPR016014">
    <property type="entry name" value="Clusterin_N"/>
</dbReference>
<dbReference type="EMBL" id="BEZZ01001269">
    <property type="protein sequence ID" value="GCC16836.1"/>
    <property type="molecule type" value="Genomic_DNA"/>
</dbReference>
<keyword evidence="19" id="KW-0539">Nucleus</keyword>
<evidence type="ECO:0000313" key="27">
    <source>
        <dbReference type="Proteomes" id="UP000287033"/>
    </source>
</evidence>
<dbReference type="InterPro" id="IPR033986">
    <property type="entry name" value="Clusterin_CS"/>
</dbReference>
<keyword evidence="17" id="KW-0325">Glycoprotein</keyword>
<evidence type="ECO:0000256" key="6">
    <source>
        <dbReference type="ARBA" id="ARBA00004613"/>
    </source>
</evidence>
<evidence type="ECO:0000256" key="5">
    <source>
        <dbReference type="ARBA" id="ARBA00004514"/>
    </source>
</evidence>
<keyword evidence="15" id="KW-0472">Membrane</keyword>
<dbReference type="STRING" id="137246.A0A401RFG8"/>
<feature type="domain" description="Clusterin N-terminal" evidence="24">
    <location>
        <begin position="20"/>
        <end position="219"/>
    </location>
</feature>
<comment type="similarity">
    <text evidence="7 21">Belongs to the clusterin family.</text>
</comment>
<keyword evidence="20" id="KW-0968">Cytoplasmic vesicle</keyword>
<evidence type="ECO:0000256" key="15">
    <source>
        <dbReference type="ARBA" id="ARBA00023136"/>
    </source>
</evidence>
<protein>
    <recommendedName>
        <fullName evidence="8 21">Clusterin</fullName>
    </recommendedName>
</protein>
<feature type="signal peptide" evidence="23">
    <location>
        <begin position="1"/>
        <end position="20"/>
    </location>
</feature>
<evidence type="ECO:0000256" key="1">
    <source>
        <dbReference type="ARBA" id="ARBA00004123"/>
    </source>
</evidence>
<dbReference type="PROSITE" id="PS00492">
    <property type="entry name" value="CLUSTERIN_1"/>
    <property type="match status" value="1"/>
</dbReference>
<evidence type="ECO:0000256" key="23">
    <source>
        <dbReference type="SAM" id="SignalP"/>
    </source>
</evidence>
<evidence type="ECO:0000256" key="17">
    <source>
        <dbReference type="ARBA" id="ARBA00023180"/>
    </source>
</evidence>
<evidence type="ECO:0000256" key="3">
    <source>
        <dbReference type="ARBA" id="ARBA00004248"/>
    </source>
</evidence>
<feature type="chain" id="PRO_5019124756" description="Clusterin" evidence="23">
    <location>
        <begin position="21"/>
        <end position="452"/>
    </location>
</feature>
<gene>
    <name evidence="26" type="ORF">chiPu_0017364</name>
</gene>
<reference evidence="26 27" key="1">
    <citation type="journal article" date="2018" name="Nat. Ecol. Evol.">
        <title>Shark genomes provide insights into elasmobranch evolution and the origin of vertebrates.</title>
        <authorList>
            <person name="Hara Y"/>
            <person name="Yamaguchi K"/>
            <person name="Onimaru K"/>
            <person name="Kadota M"/>
            <person name="Koyanagi M"/>
            <person name="Keeley SD"/>
            <person name="Tatsumi K"/>
            <person name="Tanaka K"/>
            <person name="Motone F"/>
            <person name="Kageyama Y"/>
            <person name="Nozu R"/>
            <person name="Adachi N"/>
            <person name="Nishimura O"/>
            <person name="Nakagawa R"/>
            <person name="Tanegashima C"/>
            <person name="Kiyatake I"/>
            <person name="Matsumoto R"/>
            <person name="Murakumo K"/>
            <person name="Nishida K"/>
            <person name="Terakita A"/>
            <person name="Kuratani S"/>
            <person name="Sato K"/>
            <person name="Hyodo S Kuraku.S."/>
        </authorList>
    </citation>
    <scope>NUCLEOTIDE SEQUENCE [LARGE SCALE GENOMIC DNA]</scope>
</reference>
<evidence type="ECO:0000256" key="14">
    <source>
        <dbReference type="ARBA" id="ARBA00023128"/>
    </source>
</evidence>
<name>A0A401RFG8_CHIPU</name>
<dbReference type="InterPro" id="IPR000753">
    <property type="entry name" value="Clusterin-like"/>
</dbReference>
<keyword evidence="9" id="KW-0963">Cytoplasm</keyword>
<dbReference type="GO" id="GO:0005783">
    <property type="term" value="C:endoplasmic reticulum"/>
    <property type="evidence" value="ECO:0007669"/>
    <property type="project" value="UniProtKB-SubCell"/>
</dbReference>
<evidence type="ECO:0000256" key="18">
    <source>
        <dbReference type="ARBA" id="ARBA00023186"/>
    </source>
</evidence>
<evidence type="ECO:0000256" key="13">
    <source>
        <dbReference type="ARBA" id="ARBA00022843"/>
    </source>
</evidence>
<comment type="caution">
    <text evidence="26">The sequence shown here is derived from an EMBL/GenBank/DDBJ whole genome shotgun (WGS) entry which is preliminary data.</text>
</comment>
<evidence type="ECO:0000256" key="9">
    <source>
        <dbReference type="ARBA" id="ARBA00022490"/>
    </source>
</evidence>
<feature type="domain" description="Clusterin C-terminal" evidence="25">
    <location>
        <begin position="215"/>
        <end position="434"/>
    </location>
</feature>
<keyword evidence="16" id="KW-1015">Disulfide bond</keyword>
<sequence length="452" mass="52587">MKIMFTVWLVLLLAASESLQQVPPEKLRKLSIEGQKYLNKQIENAINGAKTMKSIADKSDQQHQEYLRRLEQTSKQKEEALVAAKDAQKKLTNAEQCQSKEALWEDCKPCLKQTCTQFYSRVCRRGFAMVEKDVERFFNDTPLTSVWVNGEKFDSLVEKNAEQGQQFEHVERQYEDIDEMFRESMRAFDGTDRLIDRPFGHFGIFPRHFSLFPDSSFSPFRHSMFDSHGMLSSFFEMTQRMFERFHKIMHDAELNKGIFHNIESNMTNSTEGGDPYICREIRRNSSGCMKLSDKCEKCKELMSLECFDVDHKPLRKAFEEALSMAEHFTKKYDNLMKEFQQKMENGTKELEKLNKQFGWVSKLANYTRSPDGSFHVKAIMSRSPNESPSKDPSTTVTVQIFDSPPLTFMVPGQQNWDDPEFAEMLAQQALKHYNENKILQGLPDHKLETIEA</sequence>
<evidence type="ECO:0000313" key="26">
    <source>
        <dbReference type="EMBL" id="GCC16836.1"/>
    </source>
</evidence>
<dbReference type="PANTHER" id="PTHR10970:SF1">
    <property type="entry name" value="CLUSTERIN"/>
    <property type="match status" value="1"/>
</dbReference>
<evidence type="ECO:0000256" key="12">
    <source>
        <dbReference type="ARBA" id="ARBA00022824"/>
    </source>
</evidence>
<evidence type="ECO:0000256" key="8">
    <source>
        <dbReference type="ARBA" id="ARBA00020334"/>
    </source>
</evidence>
<dbReference type="Proteomes" id="UP000287033">
    <property type="component" value="Unassembled WGS sequence"/>
</dbReference>
<evidence type="ECO:0000256" key="22">
    <source>
        <dbReference type="SAM" id="Coils"/>
    </source>
</evidence>
<dbReference type="InterPro" id="IPR016015">
    <property type="entry name" value="Clusterin_C"/>
</dbReference>
<keyword evidence="22" id="KW-0175">Coiled coil</keyword>
<evidence type="ECO:0000256" key="21">
    <source>
        <dbReference type="RuleBase" id="RU000629"/>
    </source>
</evidence>
<feature type="coiled-coil region" evidence="22">
    <location>
        <begin position="56"/>
        <end position="90"/>
    </location>
</feature>
<dbReference type="PANTHER" id="PTHR10970">
    <property type="entry name" value="CLUSTERIN"/>
    <property type="match status" value="1"/>
</dbReference>
<proteinExistence type="inferred from homology"/>
<dbReference type="SMART" id="SM00030">
    <property type="entry name" value="CLb"/>
    <property type="match status" value="1"/>
</dbReference>
<dbReference type="Pfam" id="PF01093">
    <property type="entry name" value="Clusterin"/>
    <property type="match status" value="1"/>
</dbReference>
<keyword evidence="13" id="KW-0832">Ubl conjugation</keyword>
<keyword evidence="12" id="KW-0256">Endoplasmic reticulum</keyword>
<keyword evidence="10" id="KW-0964">Secreted</keyword>
<evidence type="ECO:0000256" key="4">
    <source>
        <dbReference type="ARBA" id="ARBA00004346"/>
    </source>
</evidence>
<dbReference type="GO" id="GO:0051787">
    <property type="term" value="F:misfolded protein binding"/>
    <property type="evidence" value="ECO:0007669"/>
    <property type="project" value="TreeGrafter"/>
</dbReference>
<comment type="subcellular location">
    <subcellularLocation>
        <location evidence="5">Cytoplasm</location>
        <location evidence="5">Cytosol</location>
    </subcellularLocation>
    <subcellularLocation>
        <location evidence="3">Cytoplasmic vesicle</location>
        <location evidence="3">Secretory vesicle</location>
        <location evidence="3">Chromaffin granule</location>
    </subcellularLocation>
    <subcellularLocation>
        <location evidence="2">Endoplasmic reticulum</location>
    </subcellularLocation>
    <subcellularLocation>
        <location evidence="4">Mitochondrion membrane</location>
        <topology evidence="4">Peripheral membrane protein</topology>
        <orientation evidence="4">Cytoplasmic side</orientation>
    </subcellularLocation>
    <subcellularLocation>
        <location evidence="1">Nucleus</location>
    </subcellularLocation>
    <subcellularLocation>
        <location evidence="6">Secreted</location>
    </subcellularLocation>
</comment>
<dbReference type="OrthoDB" id="9018825at2759"/>
<evidence type="ECO:0000256" key="2">
    <source>
        <dbReference type="ARBA" id="ARBA00004240"/>
    </source>
</evidence>
<evidence type="ECO:0000256" key="10">
    <source>
        <dbReference type="ARBA" id="ARBA00022525"/>
    </source>
</evidence>
<evidence type="ECO:0000256" key="11">
    <source>
        <dbReference type="ARBA" id="ARBA00022729"/>
    </source>
</evidence>
<evidence type="ECO:0000256" key="19">
    <source>
        <dbReference type="ARBA" id="ARBA00023242"/>
    </source>
</evidence>
<dbReference type="GO" id="GO:0031966">
    <property type="term" value="C:mitochondrial membrane"/>
    <property type="evidence" value="ECO:0007669"/>
    <property type="project" value="UniProtKB-SubCell"/>
</dbReference>
<organism evidence="26 27">
    <name type="scientific">Chiloscyllium punctatum</name>
    <name type="common">Brownbanded bambooshark</name>
    <name type="synonym">Hemiscyllium punctatum</name>
    <dbReference type="NCBI Taxonomy" id="137246"/>
    <lineage>
        <taxon>Eukaryota</taxon>
        <taxon>Metazoa</taxon>
        <taxon>Chordata</taxon>
        <taxon>Craniata</taxon>
        <taxon>Vertebrata</taxon>
        <taxon>Chondrichthyes</taxon>
        <taxon>Elasmobranchii</taxon>
        <taxon>Galeomorphii</taxon>
        <taxon>Galeoidea</taxon>
        <taxon>Orectolobiformes</taxon>
        <taxon>Hemiscylliidae</taxon>
        <taxon>Chiloscyllium</taxon>
    </lineage>
</organism>
<dbReference type="GO" id="GO:0005615">
    <property type="term" value="C:extracellular space"/>
    <property type="evidence" value="ECO:0007669"/>
    <property type="project" value="TreeGrafter"/>
</dbReference>
<dbReference type="GO" id="GO:0005829">
    <property type="term" value="C:cytosol"/>
    <property type="evidence" value="ECO:0007669"/>
    <property type="project" value="UniProtKB-SubCell"/>
</dbReference>
<evidence type="ECO:0000259" key="25">
    <source>
        <dbReference type="SMART" id="SM00035"/>
    </source>
</evidence>
<keyword evidence="27" id="KW-1185">Reference proteome</keyword>
<evidence type="ECO:0000256" key="7">
    <source>
        <dbReference type="ARBA" id="ARBA00010069"/>
    </source>
</evidence>
<dbReference type="OMA" id="QGSKYIN"/>
<evidence type="ECO:0000256" key="20">
    <source>
        <dbReference type="ARBA" id="ARBA00023329"/>
    </source>
</evidence>
<dbReference type="GO" id="GO:0042583">
    <property type="term" value="C:chromaffin granule"/>
    <property type="evidence" value="ECO:0007669"/>
    <property type="project" value="UniProtKB-SubCell"/>
</dbReference>